<feature type="transmembrane region" description="Helical" evidence="10">
    <location>
        <begin position="93"/>
        <end position="113"/>
    </location>
</feature>
<dbReference type="GO" id="GO:0042941">
    <property type="term" value="P:D-alanine transmembrane transport"/>
    <property type="evidence" value="ECO:0007669"/>
    <property type="project" value="TreeGrafter"/>
</dbReference>
<evidence type="ECO:0000256" key="6">
    <source>
        <dbReference type="ARBA" id="ARBA00022970"/>
    </source>
</evidence>
<dbReference type="GO" id="GO:0005886">
    <property type="term" value="C:plasma membrane"/>
    <property type="evidence" value="ECO:0007669"/>
    <property type="project" value="UniProtKB-SubCell"/>
</dbReference>
<feature type="transmembrane region" description="Helical" evidence="10">
    <location>
        <begin position="264"/>
        <end position="283"/>
    </location>
</feature>
<feature type="transmembrane region" description="Helical" evidence="10">
    <location>
        <begin position="186"/>
        <end position="209"/>
    </location>
</feature>
<sequence>MFMEQLSNGIALGSIYALTAIGFTMVYGIIRLINFVHGDIYMMGAFFALTGLTVLGLPLIPSFLLGMIGASIVGVLLAKFAYSPVFKAPRINLLLCAIGAAIFLENFAMLVWGPETQSFPTLIENKTYSIFGFKATTLQLIILGVSIALVLILTYIVKYTKLGRAMRCTSQDMEAAKLMGINTNRVVYFTFMIGSSLGAAAGVLVGMYYKAAYPMMGFTAGLKAFVSAVIGGIGNIPGAMLGGLIMGVSESLGAAYISSGYRDAIAFIILIFILLVKPSGILGKSVKEKV</sequence>
<dbReference type="RefSeq" id="WP_151865841.1">
    <property type="nucleotide sequence ID" value="NZ_WBZB01000024.1"/>
</dbReference>
<feature type="transmembrane region" description="Helical" evidence="10">
    <location>
        <begin position="133"/>
        <end position="157"/>
    </location>
</feature>
<feature type="transmembrane region" description="Helical" evidence="10">
    <location>
        <begin position="6"/>
        <end position="28"/>
    </location>
</feature>
<keyword evidence="7 10" id="KW-1133">Transmembrane helix</keyword>
<feature type="transmembrane region" description="Helical" evidence="10">
    <location>
        <begin position="63"/>
        <end position="81"/>
    </location>
</feature>
<accession>A0A833HNV0</accession>
<dbReference type="Proteomes" id="UP000465601">
    <property type="component" value="Unassembled WGS sequence"/>
</dbReference>
<keyword evidence="12" id="KW-1185">Reference proteome</keyword>
<dbReference type="CDD" id="cd06582">
    <property type="entry name" value="TM_PBP1_LivH_like"/>
    <property type="match status" value="1"/>
</dbReference>
<reference evidence="11 12" key="1">
    <citation type="submission" date="2019-10" db="EMBL/GenBank/DDBJ databases">
        <title>Alkaliphilus serpentinus sp. nov. and Alkaliphilus pronyensis sp. nov., two novel anaerobic alkaliphilic species isolated from the serpentinized-hosted hydrothermal field of the Prony Bay (New Caledonia).</title>
        <authorList>
            <person name="Postec A."/>
        </authorList>
    </citation>
    <scope>NUCLEOTIDE SEQUENCE [LARGE SCALE GENOMIC DNA]</scope>
    <source>
        <strain evidence="11 12">LacT</strain>
    </source>
</reference>
<dbReference type="AlphaFoldDB" id="A0A833HNV0"/>
<name>A0A833HNV0_9FIRM</name>
<comment type="subcellular location">
    <subcellularLocation>
        <location evidence="1">Cell membrane</location>
        <topology evidence="1">Multi-pass membrane protein</topology>
    </subcellularLocation>
</comment>
<evidence type="ECO:0000256" key="4">
    <source>
        <dbReference type="ARBA" id="ARBA00022519"/>
    </source>
</evidence>
<evidence type="ECO:0000256" key="9">
    <source>
        <dbReference type="ARBA" id="ARBA00037998"/>
    </source>
</evidence>
<keyword evidence="3" id="KW-1003">Cell membrane</keyword>
<protein>
    <submittedName>
        <fullName evidence="11">Branched-chain amino acid ABC transporter permease</fullName>
    </submittedName>
</protein>
<evidence type="ECO:0000313" key="11">
    <source>
        <dbReference type="EMBL" id="KAB3530034.1"/>
    </source>
</evidence>
<keyword evidence="4" id="KW-0997">Cell inner membrane</keyword>
<dbReference type="PANTHER" id="PTHR11795:SF371">
    <property type="entry name" value="HIGH-AFFINITY BRANCHED-CHAIN AMINO ACID TRANSPORT SYSTEM PERMEASE PROTEIN LIVH"/>
    <property type="match status" value="1"/>
</dbReference>
<keyword evidence="8 10" id="KW-0472">Membrane</keyword>
<proteinExistence type="inferred from homology"/>
<evidence type="ECO:0000256" key="8">
    <source>
        <dbReference type="ARBA" id="ARBA00023136"/>
    </source>
</evidence>
<keyword evidence="5 10" id="KW-0812">Transmembrane</keyword>
<evidence type="ECO:0000313" key="12">
    <source>
        <dbReference type="Proteomes" id="UP000465601"/>
    </source>
</evidence>
<comment type="similarity">
    <text evidence="9">Belongs to the binding-protein-dependent transport system permease family. LivHM subfamily.</text>
</comment>
<dbReference type="EMBL" id="WBZB01000024">
    <property type="protein sequence ID" value="KAB3530034.1"/>
    <property type="molecule type" value="Genomic_DNA"/>
</dbReference>
<dbReference type="OrthoDB" id="9807115at2"/>
<keyword evidence="2" id="KW-0813">Transport</keyword>
<evidence type="ECO:0000256" key="1">
    <source>
        <dbReference type="ARBA" id="ARBA00004651"/>
    </source>
</evidence>
<dbReference type="GO" id="GO:0015192">
    <property type="term" value="F:L-phenylalanine transmembrane transporter activity"/>
    <property type="evidence" value="ECO:0007669"/>
    <property type="project" value="TreeGrafter"/>
</dbReference>
<dbReference type="GO" id="GO:1903806">
    <property type="term" value="P:L-isoleucine import across plasma membrane"/>
    <property type="evidence" value="ECO:0007669"/>
    <property type="project" value="TreeGrafter"/>
</dbReference>
<dbReference type="PANTHER" id="PTHR11795">
    <property type="entry name" value="BRANCHED-CHAIN AMINO ACID TRANSPORT SYSTEM PERMEASE PROTEIN LIVH"/>
    <property type="match status" value="1"/>
</dbReference>
<evidence type="ECO:0000256" key="3">
    <source>
        <dbReference type="ARBA" id="ARBA00022475"/>
    </source>
</evidence>
<evidence type="ECO:0000256" key="2">
    <source>
        <dbReference type="ARBA" id="ARBA00022448"/>
    </source>
</evidence>
<dbReference type="Pfam" id="PF02653">
    <property type="entry name" value="BPD_transp_2"/>
    <property type="match status" value="1"/>
</dbReference>
<dbReference type="InterPro" id="IPR001851">
    <property type="entry name" value="ABC_transp_permease"/>
</dbReference>
<organism evidence="11 12">
    <name type="scientific">Alkaliphilus serpentinus</name>
    <dbReference type="NCBI Taxonomy" id="1482731"/>
    <lineage>
        <taxon>Bacteria</taxon>
        <taxon>Bacillati</taxon>
        <taxon>Bacillota</taxon>
        <taxon>Clostridia</taxon>
        <taxon>Peptostreptococcales</taxon>
        <taxon>Natronincolaceae</taxon>
        <taxon>Alkaliphilus</taxon>
    </lineage>
</organism>
<dbReference type="InterPro" id="IPR052157">
    <property type="entry name" value="BCAA_transport_permease"/>
</dbReference>
<evidence type="ECO:0000256" key="7">
    <source>
        <dbReference type="ARBA" id="ARBA00022989"/>
    </source>
</evidence>
<dbReference type="GO" id="GO:0015188">
    <property type="term" value="F:L-isoleucine transmembrane transporter activity"/>
    <property type="evidence" value="ECO:0007669"/>
    <property type="project" value="TreeGrafter"/>
</dbReference>
<dbReference type="GO" id="GO:0005304">
    <property type="term" value="F:L-valine transmembrane transporter activity"/>
    <property type="evidence" value="ECO:0007669"/>
    <property type="project" value="TreeGrafter"/>
</dbReference>
<gene>
    <name evidence="11" type="ORF">F8153_08050</name>
</gene>
<comment type="caution">
    <text evidence="11">The sequence shown here is derived from an EMBL/GenBank/DDBJ whole genome shotgun (WGS) entry which is preliminary data.</text>
</comment>
<keyword evidence="6" id="KW-0029">Amino-acid transport</keyword>
<evidence type="ECO:0000256" key="10">
    <source>
        <dbReference type="SAM" id="Phobius"/>
    </source>
</evidence>
<evidence type="ECO:0000256" key="5">
    <source>
        <dbReference type="ARBA" id="ARBA00022692"/>
    </source>
</evidence>
<dbReference type="GO" id="GO:0015190">
    <property type="term" value="F:L-leucine transmembrane transporter activity"/>
    <property type="evidence" value="ECO:0007669"/>
    <property type="project" value="TreeGrafter"/>
</dbReference>
<dbReference type="GO" id="GO:0015808">
    <property type="term" value="P:L-alanine transport"/>
    <property type="evidence" value="ECO:0007669"/>
    <property type="project" value="TreeGrafter"/>
</dbReference>